<keyword evidence="3" id="KW-1185">Reference proteome</keyword>
<dbReference type="STRING" id="1218598.LEP1GSC060_0416"/>
<feature type="compositionally biased region" description="Basic and acidic residues" evidence="1">
    <location>
        <begin position="56"/>
        <end position="72"/>
    </location>
</feature>
<accession>N1WC92</accession>
<name>N1WC92_9LEPT</name>
<protein>
    <submittedName>
        <fullName evidence="2">Uncharacterized protein</fullName>
    </submittedName>
</protein>
<evidence type="ECO:0000313" key="3">
    <source>
        <dbReference type="Proteomes" id="UP000012313"/>
    </source>
</evidence>
<dbReference type="AlphaFoldDB" id="N1WC92"/>
<reference evidence="2" key="1">
    <citation type="submission" date="2013-03" db="EMBL/GenBank/DDBJ databases">
        <authorList>
            <person name="Harkins D.M."/>
            <person name="Durkin A.S."/>
            <person name="Brinkac L.M."/>
            <person name="Haft D.H."/>
            <person name="Selengut J.D."/>
            <person name="Sanka R."/>
            <person name="DePew J."/>
            <person name="Purushe J."/>
            <person name="Hartskeerl R.A."/>
            <person name="Ahmed A."/>
            <person name="van der Linden H."/>
            <person name="Goris M.G.A."/>
            <person name="Vinetz J.M."/>
            <person name="Sutton G.G."/>
            <person name="Nierman W.C."/>
            <person name="Fouts D.E."/>
        </authorList>
    </citation>
    <scope>NUCLEOTIDE SEQUENCE [LARGE SCALE GENOMIC DNA]</scope>
    <source>
        <strain evidence="2">ICFT</strain>
    </source>
</reference>
<organism evidence="2 3">
    <name type="scientific">Leptospira weilii serovar Ranarum str. ICFT</name>
    <dbReference type="NCBI Taxonomy" id="1218598"/>
    <lineage>
        <taxon>Bacteria</taxon>
        <taxon>Pseudomonadati</taxon>
        <taxon>Spirochaetota</taxon>
        <taxon>Spirochaetia</taxon>
        <taxon>Leptospirales</taxon>
        <taxon>Leptospiraceae</taxon>
        <taxon>Leptospira</taxon>
    </lineage>
</organism>
<feature type="region of interest" description="Disordered" evidence="1">
    <location>
        <begin position="49"/>
        <end position="72"/>
    </location>
</feature>
<evidence type="ECO:0000313" key="2">
    <source>
        <dbReference type="EMBL" id="EMY76540.1"/>
    </source>
</evidence>
<gene>
    <name evidence="2" type="ORF">LEP1GSC060_0416</name>
</gene>
<proteinExistence type="predicted"/>
<comment type="caution">
    <text evidence="2">The sequence shown here is derived from an EMBL/GenBank/DDBJ whole genome shotgun (WGS) entry which is preliminary data.</text>
</comment>
<sequence>MFCAMASDMNASFPHSSFDPFSFISNQKRTSYIQFSESLSCNDFFDPIRRGKVRNPHPEKKRNNGKSQSERILNDPLYTQKIRSQVCETLLKESKSWIVSSFCFRSYYKP</sequence>
<evidence type="ECO:0000256" key="1">
    <source>
        <dbReference type="SAM" id="MobiDB-lite"/>
    </source>
</evidence>
<dbReference type="Proteomes" id="UP000012313">
    <property type="component" value="Unassembled WGS sequence"/>
</dbReference>
<dbReference type="EMBL" id="AOHC02000047">
    <property type="protein sequence ID" value="EMY76540.1"/>
    <property type="molecule type" value="Genomic_DNA"/>
</dbReference>